<dbReference type="GO" id="GO:0016829">
    <property type="term" value="F:lyase activity"/>
    <property type="evidence" value="ECO:0007669"/>
    <property type="project" value="UniProtKB-KW"/>
</dbReference>
<dbReference type="CDD" id="cd01335">
    <property type="entry name" value="Radical_SAM"/>
    <property type="match status" value="1"/>
</dbReference>
<organism evidence="5 6">
    <name type="scientific">Sporanaerobacter acetigenes DSM 13106</name>
    <dbReference type="NCBI Taxonomy" id="1123281"/>
    <lineage>
        <taxon>Bacteria</taxon>
        <taxon>Bacillati</taxon>
        <taxon>Bacillota</taxon>
        <taxon>Tissierellia</taxon>
        <taxon>Tissierellales</taxon>
        <taxon>Sporanaerobacteraceae</taxon>
        <taxon>Sporanaerobacter</taxon>
    </lineage>
</organism>
<keyword evidence="6" id="KW-1185">Reference proteome</keyword>
<dbReference type="Proteomes" id="UP000184389">
    <property type="component" value="Unassembled WGS sequence"/>
</dbReference>
<dbReference type="EMBL" id="FQXR01000002">
    <property type="protein sequence ID" value="SHH33940.1"/>
    <property type="molecule type" value="Genomic_DNA"/>
</dbReference>
<evidence type="ECO:0000313" key="5">
    <source>
        <dbReference type="EMBL" id="SHH33940.1"/>
    </source>
</evidence>
<gene>
    <name evidence="5" type="ORF">SAMN02745180_00083</name>
</gene>
<protein>
    <submittedName>
        <fullName evidence="5">DNA repair photolyase</fullName>
    </submittedName>
</protein>
<evidence type="ECO:0000256" key="2">
    <source>
        <dbReference type="ARBA" id="ARBA00023004"/>
    </source>
</evidence>
<evidence type="ECO:0000256" key="3">
    <source>
        <dbReference type="ARBA" id="ARBA00023014"/>
    </source>
</evidence>
<dbReference type="Gene3D" id="3.80.30.30">
    <property type="match status" value="1"/>
</dbReference>
<evidence type="ECO:0000259" key="4">
    <source>
        <dbReference type="Pfam" id="PF04055"/>
    </source>
</evidence>
<reference evidence="5 6" key="1">
    <citation type="submission" date="2016-11" db="EMBL/GenBank/DDBJ databases">
        <authorList>
            <person name="Jaros S."/>
            <person name="Januszkiewicz K."/>
            <person name="Wedrychowicz H."/>
        </authorList>
    </citation>
    <scope>NUCLEOTIDE SEQUENCE [LARGE SCALE GENOMIC DNA]</scope>
    <source>
        <strain evidence="5 6">DSM 13106</strain>
    </source>
</reference>
<dbReference type="Pfam" id="PF04055">
    <property type="entry name" value="Radical_SAM"/>
    <property type="match status" value="1"/>
</dbReference>
<name>A0A1M5S672_9FIRM</name>
<dbReference type="OrthoDB" id="9785699at2"/>
<dbReference type="SFLD" id="SFLDS00029">
    <property type="entry name" value="Radical_SAM"/>
    <property type="match status" value="1"/>
</dbReference>
<dbReference type="SFLD" id="SFLDG01084">
    <property type="entry name" value="Uncharacterised_Radical_SAM_Su"/>
    <property type="match status" value="1"/>
</dbReference>
<accession>A0A1M5S672</accession>
<keyword evidence="2" id="KW-0408">Iron</keyword>
<dbReference type="PANTHER" id="PTHR43432">
    <property type="entry name" value="SLR0285 PROTEIN"/>
    <property type="match status" value="1"/>
</dbReference>
<dbReference type="InterPro" id="IPR040086">
    <property type="entry name" value="MJ0683-like"/>
</dbReference>
<dbReference type="GO" id="GO:0051536">
    <property type="term" value="F:iron-sulfur cluster binding"/>
    <property type="evidence" value="ECO:0007669"/>
    <property type="project" value="UniProtKB-KW"/>
</dbReference>
<dbReference type="SUPFAM" id="SSF102114">
    <property type="entry name" value="Radical SAM enzymes"/>
    <property type="match status" value="1"/>
</dbReference>
<evidence type="ECO:0000256" key="1">
    <source>
        <dbReference type="ARBA" id="ARBA00022723"/>
    </source>
</evidence>
<dbReference type="InterPro" id="IPR007197">
    <property type="entry name" value="rSAM"/>
</dbReference>
<keyword evidence="3" id="KW-0411">Iron-sulfur</keyword>
<proteinExistence type="predicted"/>
<dbReference type="PANTHER" id="PTHR43432:SF5">
    <property type="entry name" value="ELP3_MIAA_NIFB-LIKE RADICAL SAM CORE DOMAIN-CONTAINING PROTEIN"/>
    <property type="match status" value="1"/>
</dbReference>
<dbReference type="GO" id="GO:0046872">
    <property type="term" value="F:metal ion binding"/>
    <property type="evidence" value="ECO:0007669"/>
    <property type="project" value="UniProtKB-KW"/>
</dbReference>
<dbReference type="STRING" id="1123281.SAMN02745180_00083"/>
<dbReference type="InterPro" id="IPR058240">
    <property type="entry name" value="rSAM_sf"/>
</dbReference>
<sequence length="291" mass="33940">MHMVEVKGILSSKNGMNLYRGCSHGCIYCDSRSRCYQMQHDFEDIEVKRNAIELLEDALKRKREKCMISTGAMTDPYIPLEIQLQHTRKCLQLIEKYNFGLAIQTKSNRILRDLDVLKCINEKTKCVVQMTLTTFDEDSCRLIEPNVSTTKERFEVLKVMKENGIPTVVWISPILPFINDTAENINGILNYCEEAGVKGIICFGMGLTLRNGNREYFYRALDEKFPGLKERYIQSYGNMYDIRSKNNQELMELFYRRCKQNGILYDPNVVFSYLNTFEQKNSTRQISIFDL</sequence>
<dbReference type="AlphaFoldDB" id="A0A1M5S672"/>
<feature type="domain" description="Radical SAM core" evidence="4">
    <location>
        <begin position="16"/>
        <end position="180"/>
    </location>
</feature>
<keyword evidence="1" id="KW-0479">Metal-binding</keyword>
<keyword evidence="5" id="KW-0456">Lyase</keyword>
<evidence type="ECO:0000313" key="6">
    <source>
        <dbReference type="Proteomes" id="UP000184389"/>
    </source>
</evidence>